<keyword evidence="1 5" id="KW-0436">Ligase</keyword>
<dbReference type="GO" id="GO:0005524">
    <property type="term" value="F:ATP binding"/>
    <property type="evidence" value="ECO:0007669"/>
    <property type="project" value="UniProtKB-UniRule"/>
</dbReference>
<keyword evidence="8" id="KW-1185">Reference proteome</keyword>
<evidence type="ECO:0000313" key="8">
    <source>
        <dbReference type="Proteomes" id="UP001139648"/>
    </source>
</evidence>
<dbReference type="GO" id="GO:0004357">
    <property type="term" value="F:glutamate-cysteine ligase activity"/>
    <property type="evidence" value="ECO:0007669"/>
    <property type="project" value="UniProtKB-UniRule"/>
</dbReference>
<comment type="caution">
    <text evidence="7">The sequence shown here is derived from an EMBL/GenBank/DDBJ whole genome shotgun (WGS) entry which is preliminary data.</text>
</comment>
<dbReference type="InterPro" id="IPR014746">
    <property type="entry name" value="Gln_synth/guanido_kin_cat_dom"/>
</dbReference>
<dbReference type="HAMAP" id="MF_02034">
    <property type="entry name" value="EgtA"/>
    <property type="match status" value="1"/>
</dbReference>
<dbReference type="Pfam" id="PF04107">
    <property type="entry name" value="GCS2"/>
    <property type="match status" value="1"/>
</dbReference>
<dbReference type="EMBL" id="JAMZEB010000002">
    <property type="protein sequence ID" value="MCP2360261.1"/>
    <property type="molecule type" value="Genomic_DNA"/>
</dbReference>
<evidence type="ECO:0000256" key="6">
    <source>
        <dbReference type="SAM" id="MobiDB-lite"/>
    </source>
</evidence>
<evidence type="ECO:0000313" key="7">
    <source>
        <dbReference type="EMBL" id="MCP2360261.1"/>
    </source>
</evidence>
<evidence type="ECO:0000256" key="2">
    <source>
        <dbReference type="ARBA" id="ARBA00022741"/>
    </source>
</evidence>
<name>A0A9X2GJZ2_9ACTN</name>
<dbReference type="Gene3D" id="3.30.590.20">
    <property type="match status" value="1"/>
</dbReference>
<dbReference type="GO" id="GO:0052699">
    <property type="term" value="P:ergothioneine biosynthetic process"/>
    <property type="evidence" value="ECO:0007669"/>
    <property type="project" value="UniProtKB-UniRule"/>
</dbReference>
<evidence type="ECO:0000256" key="1">
    <source>
        <dbReference type="ARBA" id="ARBA00022598"/>
    </source>
</evidence>
<proteinExistence type="inferred from homology"/>
<keyword evidence="3 5" id="KW-0067">ATP-binding</keyword>
<comment type="catalytic activity">
    <reaction evidence="4 5">
        <text>L-cysteine + L-glutamate + ATP = gamma-L-glutamyl-L-cysteine + ADP + phosphate + H(+)</text>
        <dbReference type="Rhea" id="RHEA:13285"/>
        <dbReference type="ChEBI" id="CHEBI:15378"/>
        <dbReference type="ChEBI" id="CHEBI:29985"/>
        <dbReference type="ChEBI" id="CHEBI:30616"/>
        <dbReference type="ChEBI" id="CHEBI:35235"/>
        <dbReference type="ChEBI" id="CHEBI:43474"/>
        <dbReference type="ChEBI" id="CHEBI:58173"/>
        <dbReference type="ChEBI" id="CHEBI:456216"/>
        <dbReference type="EC" id="6.3.2.2"/>
    </reaction>
</comment>
<protein>
    <recommendedName>
        <fullName evidence="5">Glutamate--cysteine ligase EgtA</fullName>
        <ecNumber evidence="5">6.3.2.2</ecNumber>
    </recommendedName>
    <alternativeName>
        <fullName evidence="5">Gamma-glutamylcysteine synthase</fullName>
        <shortName evidence="5">GCS</shortName>
        <shortName evidence="5">Gamma-ECS</shortName>
    </alternativeName>
</protein>
<sequence>MIGVTAESTPLRDATEVTDHARRCFRPAGDRVGVELEFLVFDRADPGAHVPMERTREALPADLPGGSRVTFEPGGQVELSGPAGPLPGTVARLTADVTAVRDGLRAAGLALGGVGLDPVRAPCRQLGLPRYEAMAEFLGAPYGPLMMCSTASIQVNLDFGRRPAVRWERAHALGPVLLAAFANSPLSGGRPYGWMSGRQDVWNNLDPTRTGPVPVTGDPVADWAAYLLDSRLMLVREAAERYRPVRDGSTFRDWLAGGGGRRPTLDDLAYHATTLFPPVRPRGWLEIRYLDAQHPAAWPVCVAVTHALITDDRAADAAMAAVEPRRAVPHQEEWDRAARCGLADPRLRNAAEACFRAALEALPRLGADAALTGAVAAFADRHVSTGRSPAADLIDPAAHPAPAWLDHHAPDEPRHDQLRHDPDELRHDHGHEGRA</sequence>
<evidence type="ECO:0000256" key="3">
    <source>
        <dbReference type="ARBA" id="ARBA00022840"/>
    </source>
</evidence>
<dbReference type="EC" id="6.3.2.2" evidence="5"/>
<comment type="function">
    <text evidence="5">Catalyzes the synthesis of gamma-glutamylcysteine (gamma-GC). This compound is used as substrate for the biosynthesis of the low-molecular thiol compound ergothioneine.</text>
</comment>
<comment type="pathway">
    <text evidence="5">Amino-acid biosynthesis; ergothioneine biosynthesis.</text>
</comment>
<dbReference type="InterPro" id="IPR006336">
    <property type="entry name" value="GCS2"/>
</dbReference>
<dbReference type="RefSeq" id="WP_253748023.1">
    <property type="nucleotide sequence ID" value="NZ_BAABKA010000066.1"/>
</dbReference>
<feature type="compositionally biased region" description="Basic and acidic residues" evidence="6">
    <location>
        <begin position="405"/>
        <end position="435"/>
    </location>
</feature>
<dbReference type="GO" id="GO:0006750">
    <property type="term" value="P:glutathione biosynthetic process"/>
    <property type="evidence" value="ECO:0007669"/>
    <property type="project" value="InterPro"/>
</dbReference>
<dbReference type="Proteomes" id="UP001139648">
    <property type="component" value="Unassembled WGS sequence"/>
</dbReference>
<keyword evidence="2 5" id="KW-0547">Nucleotide-binding</keyword>
<organism evidence="7 8">
    <name type="scientific">Nonomuraea thailandensis</name>
    <dbReference type="NCBI Taxonomy" id="1188745"/>
    <lineage>
        <taxon>Bacteria</taxon>
        <taxon>Bacillati</taxon>
        <taxon>Actinomycetota</taxon>
        <taxon>Actinomycetes</taxon>
        <taxon>Streptosporangiales</taxon>
        <taxon>Streptosporangiaceae</taxon>
        <taxon>Nonomuraea</taxon>
    </lineage>
</organism>
<gene>
    <name evidence="5" type="primary">egtA</name>
    <name evidence="7" type="ORF">HD597_007281</name>
</gene>
<dbReference type="PANTHER" id="PTHR34378">
    <property type="entry name" value="GLUTAMATE--CYSTEINE LIGASE, CHLOROPLASTIC"/>
    <property type="match status" value="1"/>
</dbReference>
<dbReference type="AlphaFoldDB" id="A0A9X2GJZ2"/>
<dbReference type="PANTHER" id="PTHR34378:SF1">
    <property type="entry name" value="GLUTAMATE--CYSTEINE LIGASE, CHLOROPLASTIC"/>
    <property type="match status" value="1"/>
</dbReference>
<dbReference type="InterPro" id="IPR035434">
    <property type="entry name" value="GCL_bact_plant"/>
</dbReference>
<dbReference type="NCBIfam" id="TIGR03444">
    <property type="entry name" value="EgtA_Cys_ligase"/>
    <property type="match status" value="1"/>
</dbReference>
<accession>A0A9X2GJZ2</accession>
<evidence type="ECO:0000256" key="5">
    <source>
        <dbReference type="HAMAP-Rule" id="MF_02034"/>
    </source>
</evidence>
<dbReference type="InterPro" id="IPR017809">
    <property type="entry name" value="EgtA_Actinobacteria"/>
</dbReference>
<comment type="similarity">
    <text evidence="5">Belongs to the glutamate--cysteine ligase type 2 family. EgtA subfamily.</text>
</comment>
<evidence type="ECO:0000256" key="4">
    <source>
        <dbReference type="ARBA" id="ARBA00048819"/>
    </source>
</evidence>
<feature type="region of interest" description="Disordered" evidence="6">
    <location>
        <begin position="401"/>
        <end position="435"/>
    </location>
</feature>
<reference evidence="7" key="1">
    <citation type="submission" date="2022-06" db="EMBL/GenBank/DDBJ databases">
        <title>Sequencing the genomes of 1000 actinobacteria strains.</title>
        <authorList>
            <person name="Klenk H.-P."/>
        </authorList>
    </citation>
    <scope>NUCLEOTIDE SEQUENCE</scope>
    <source>
        <strain evidence="7">DSM 46694</strain>
    </source>
</reference>
<dbReference type="SUPFAM" id="SSF55931">
    <property type="entry name" value="Glutamine synthetase/guanido kinase"/>
    <property type="match status" value="1"/>
</dbReference>